<reference evidence="5 6" key="1">
    <citation type="submission" date="2021-03" db="EMBL/GenBank/DDBJ databases">
        <title>Whole genome shotgun sequence of Actinoplanes toevensis NBRC 105298.</title>
        <authorList>
            <person name="Komaki H."/>
            <person name="Tamura T."/>
        </authorList>
    </citation>
    <scope>NUCLEOTIDE SEQUENCE [LARGE SCALE GENOMIC DNA]</scope>
    <source>
        <strain evidence="5 6">NBRC 105298</strain>
    </source>
</reference>
<dbReference type="AlphaFoldDB" id="A0A919T6D3"/>
<dbReference type="InterPro" id="IPR050679">
    <property type="entry name" value="Bact_HTH_transcr_reg"/>
</dbReference>
<dbReference type="InterPro" id="IPR000524">
    <property type="entry name" value="Tscrpt_reg_HTH_GntR"/>
</dbReference>
<comment type="caution">
    <text evidence="5">The sequence shown here is derived from an EMBL/GenBank/DDBJ whole genome shotgun (WGS) entry which is preliminary data.</text>
</comment>
<feature type="domain" description="HTH gntR-type" evidence="4">
    <location>
        <begin position="8"/>
        <end position="76"/>
    </location>
</feature>
<gene>
    <name evidence="5" type="ORF">Ato02nite_015060</name>
</gene>
<keyword evidence="2" id="KW-0238">DNA-binding</keyword>
<evidence type="ECO:0000256" key="3">
    <source>
        <dbReference type="ARBA" id="ARBA00023163"/>
    </source>
</evidence>
<keyword evidence="6" id="KW-1185">Reference proteome</keyword>
<keyword evidence="1" id="KW-0805">Transcription regulation</keyword>
<dbReference type="SUPFAM" id="SSF46785">
    <property type="entry name" value="Winged helix' DNA-binding domain"/>
    <property type="match status" value="1"/>
</dbReference>
<proteinExistence type="predicted"/>
<evidence type="ECO:0000256" key="2">
    <source>
        <dbReference type="ARBA" id="ARBA00023125"/>
    </source>
</evidence>
<dbReference type="CDD" id="cd07377">
    <property type="entry name" value="WHTH_GntR"/>
    <property type="match status" value="1"/>
</dbReference>
<dbReference type="GO" id="GO:0045892">
    <property type="term" value="P:negative regulation of DNA-templated transcription"/>
    <property type="evidence" value="ECO:0007669"/>
    <property type="project" value="TreeGrafter"/>
</dbReference>
<dbReference type="PRINTS" id="PR00035">
    <property type="entry name" value="HTHGNTR"/>
</dbReference>
<evidence type="ECO:0000313" key="5">
    <source>
        <dbReference type="EMBL" id="GIM89713.1"/>
    </source>
</evidence>
<dbReference type="InterPro" id="IPR036390">
    <property type="entry name" value="WH_DNA-bd_sf"/>
</dbReference>
<evidence type="ECO:0000259" key="4">
    <source>
        <dbReference type="PROSITE" id="PS50949"/>
    </source>
</evidence>
<evidence type="ECO:0000256" key="1">
    <source>
        <dbReference type="ARBA" id="ARBA00023015"/>
    </source>
</evidence>
<dbReference type="PROSITE" id="PS50949">
    <property type="entry name" value="HTH_GNTR"/>
    <property type="match status" value="1"/>
</dbReference>
<dbReference type="GO" id="GO:0003700">
    <property type="term" value="F:DNA-binding transcription factor activity"/>
    <property type="evidence" value="ECO:0007669"/>
    <property type="project" value="InterPro"/>
</dbReference>
<dbReference type="InterPro" id="IPR036388">
    <property type="entry name" value="WH-like_DNA-bd_sf"/>
</dbReference>
<dbReference type="GO" id="GO:0003677">
    <property type="term" value="F:DNA binding"/>
    <property type="evidence" value="ECO:0007669"/>
    <property type="project" value="UniProtKB-KW"/>
</dbReference>
<dbReference type="Proteomes" id="UP000677082">
    <property type="component" value="Unassembled WGS sequence"/>
</dbReference>
<dbReference type="PANTHER" id="PTHR44846:SF17">
    <property type="entry name" value="GNTR-FAMILY TRANSCRIPTIONAL REGULATOR"/>
    <property type="match status" value="1"/>
</dbReference>
<dbReference type="RefSeq" id="WP_213005677.1">
    <property type="nucleotide sequence ID" value="NZ_BOQN01000018.1"/>
</dbReference>
<dbReference type="Pfam" id="PF00392">
    <property type="entry name" value="GntR"/>
    <property type="match status" value="1"/>
</dbReference>
<accession>A0A919T6D3</accession>
<protein>
    <recommendedName>
        <fullName evidence="4">HTH gntR-type domain-containing protein</fullName>
    </recommendedName>
</protein>
<evidence type="ECO:0000313" key="6">
    <source>
        <dbReference type="Proteomes" id="UP000677082"/>
    </source>
</evidence>
<dbReference type="SMART" id="SM00345">
    <property type="entry name" value="HTH_GNTR"/>
    <property type="match status" value="1"/>
</dbReference>
<organism evidence="5 6">
    <name type="scientific">Paractinoplanes toevensis</name>
    <dbReference type="NCBI Taxonomy" id="571911"/>
    <lineage>
        <taxon>Bacteria</taxon>
        <taxon>Bacillati</taxon>
        <taxon>Actinomycetota</taxon>
        <taxon>Actinomycetes</taxon>
        <taxon>Micromonosporales</taxon>
        <taxon>Micromonosporaceae</taxon>
        <taxon>Paractinoplanes</taxon>
    </lineage>
</organism>
<sequence>MITPQPGGSLYRALAGLLRKEIVTGRLKPGQRLPSERTLMQEHGVSRETVRRATALLRAESLVVVRQGHGARVREQPELEDLVPPAGATVTARVPSEQERLEYDIPEGVAAFWVVSPDGTAELFPADRWRLRWPASGDTPE</sequence>
<dbReference type="PANTHER" id="PTHR44846">
    <property type="entry name" value="MANNOSYL-D-GLYCERATE TRANSPORT/METABOLISM SYSTEM REPRESSOR MNGR-RELATED"/>
    <property type="match status" value="1"/>
</dbReference>
<dbReference type="Gene3D" id="1.10.10.10">
    <property type="entry name" value="Winged helix-like DNA-binding domain superfamily/Winged helix DNA-binding domain"/>
    <property type="match status" value="1"/>
</dbReference>
<dbReference type="EMBL" id="BOQN01000018">
    <property type="protein sequence ID" value="GIM89713.1"/>
    <property type="molecule type" value="Genomic_DNA"/>
</dbReference>
<name>A0A919T6D3_9ACTN</name>
<keyword evidence="3" id="KW-0804">Transcription</keyword>